<dbReference type="InterPro" id="IPR006094">
    <property type="entry name" value="Oxid_FAD_bind_N"/>
</dbReference>
<dbReference type="InterPro" id="IPR011601">
    <property type="entry name" value="MurB_C"/>
</dbReference>
<comment type="catalytic activity">
    <reaction evidence="16 17">
        <text>UDP-N-acetyl-alpha-D-muramate + NADP(+) = UDP-N-acetyl-3-O-(1-carboxyvinyl)-alpha-D-glucosamine + NADPH + H(+)</text>
        <dbReference type="Rhea" id="RHEA:12248"/>
        <dbReference type="ChEBI" id="CHEBI:15378"/>
        <dbReference type="ChEBI" id="CHEBI:57783"/>
        <dbReference type="ChEBI" id="CHEBI:58349"/>
        <dbReference type="ChEBI" id="CHEBI:68483"/>
        <dbReference type="ChEBI" id="CHEBI:70757"/>
        <dbReference type="EC" id="1.3.1.98"/>
    </reaction>
</comment>
<evidence type="ECO:0000256" key="4">
    <source>
        <dbReference type="ARBA" id="ARBA00004752"/>
    </source>
</evidence>
<evidence type="ECO:0000256" key="6">
    <source>
        <dbReference type="ARBA" id="ARBA00022490"/>
    </source>
</evidence>
<dbReference type="PANTHER" id="PTHR21071">
    <property type="entry name" value="UDP-N-ACETYLENOLPYRUVOYLGLUCOSAMINE REDUCTASE"/>
    <property type="match status" value="1"/>
</dbReference>
<dbReference type="GO" id="GO:0071555">
    <property type="term" value="P:cell wall organization"/>
    <property type="evidence" value="ECO:0007669"/>
    <property type="project" value="UniProtKB-KW"/>
</dbReference>
<dbReference type="InterPro" id="IPR016169">
    <property type="entry name" value="FAD-bd_PCMH_sub2"/>
</dbReference>
<keyword evidence="12 17" id="KW-0573">Peptidoglycan synthesis</keyword>
<dbReference type="GO" id="GO:0051301">
    <property type="term" value="P:cell division"/>
    <property type="evidence" value="ECO:0007669"/>
    <property type="project" value="UniProtKB-KW"/>
</dbReference>
<comment type="caution">
    <text evidence="19">The sequence shown here is derived from an EMBL/GenBank/DDBJ whole genome shotgun (WGS) entry which is preliminary data.</text>
</comment>
<protein>
    <recommendedName>
        <fullName evidence="17">UDP-N-acetylenolpyruvoylglucosamine reductase</fullName>
        <ecNumber evidence="17">1.3.1.98</ecNumber>
    </recommendedName>
    <alternativeName>
        <fullName evidence="17">UDP-N-acetylmuramate dehydrogenase</fullName>
    </alternativeName>
</protein>
<dbReference type="GO" id="GO:0005829">
    <property type="term" value="C:cytosol"/>
    <property type="evidence" value="ECO:0007669"/>
    <property type="project" value="TreeGrafter"/>
</dbReference>
<evidence type="ECO:0000256" key="8">
    <source>
        <dbReference type="ARBA" id="ARBA00022630"/>
    </source>
</evidence>
<dbReference type="SUPFAM" id="SSF56194">
    <property type="entry name" value="Uridine diphospho-N-Acetylenolpyruvylglucosamine reductase, MurB, C-terminal domain"/>
    <property type="match status" value="1"/>
</dbReference>
<feature type="active site" evidence="17">
    <location>
        <position position="183"/>
    </location>
</feature>
<evidence type="ECO:0000256" key="13">
    <source>
        <dbReference type="ARBA" id="ARBA00023002"/>
    </source>
</evidence>
<evidence type="ECO:0000256" key="16">
    <source>
        <dbReference type="ARBA" id="ARBA00048914"/>
    </source>
</evidence>
<keyword evidence="15 17" id="KW-0961">Cell wall biogenesis/degradation</keyword>
<dbReference type="UniPathway" id="UPA00219"/>
<evidence type="ECO:0000256" key="7">
    <source>
        <dbReference type="ARBA" id="ARBA00022618"/>
    </source>
</evidence>
<keyword evidence="10 17" id="KW-0521">NADP</keyword>
<evidence type="ECO:0000256" key="9">
    <source>
        <dbReference type="ARBA" id="ARBA00022827"/>
    </source>
</evidence>
<dbReference type="SUPFAM" id="SSF56176">
    <property type="entry name" value="FAD-binding/transporter-associated domain-like"/>
    <property type="match status" value="1"/>
</dbReference>
<feature type="domain" description="FAD-binding PCMH-type" evidence="18">
    <location>
        <begin position="34"/>
        <end position="220"/>
    </location>
</feature>
<comment type="function">
    <text evidence="2 17">Cell wall formation.</text>
</comment>
<evidence type="ECO:0000313" key="20">
    <source>
        <dbReference type="Proteomes" id="UP000186465"/>
    </source>
</evidence>
<keyword evidence="14 17" id="KW-0131">Cell cycle</keyword>
<keyword evidence="20" id="KW-1185">Reference proteome</keyword>
<evidence type="ECO:0000259" key="18">
    <source>
        <dbReference type="PROSITE" id="PS51387"/>
    </source>
</evidence>
<evidence type="ECO:0000313" key="19">
    <source>
        <dbReference type="EMBL" id="OKL48748.1"/>
    </source>
</evidence>
<dbReference type="InterPro" id="IPR016166">
    <property type="entry name" value="FAD-bd_PCMH"/>
</dbReference>
<organism evidence="19 20">
    <name type="scientific">Boudabousia marimammalium</name>
    <dbReference type="NCBI Taxonomy" id="156892"/>
    <lineage>
        <taxon>Bacteria</taxon>
        <taxon>Bacillati</taxon>
        <taxon>Actinomycetota</taxon>
        <taxon>Actinomycetes</taxon>
        <taxon>Actinomycetales</taxon>
        <taxon>Actinomycetaceae</taxon>
        <taxon>Boudabousia</taxon>
    </lineage>
</organism>
<dbReference type="AlphaFoldDB" id="A0A1Q5PMG0"/>
<dbReference type="NCBIfam" id="TIGR00179">
    <property type="entry name" value="murB"/>
    <property type="match status" value="1"/>
</dbReference>
<evidence type="ECO:0000256" key="14">
    <source>
        <dbReference type="ARBA" id="ARBA00023306"/>
    </source>
</evidence>
<dbReference type="STRING" id="156892.BM477_06035"/>
<dbReference type="HAMAP" id="MF_00037">
    <property type="entry name" value="MurB"/>
    <property type="match status" value="1"/>
</dbReference>
<evidence type="ECO:0000256" key="1">
    <source>
        <dbReference type="ARBA" id="ARBA00001974"/>
    </source>
</evidence>
<gene>
    <name evidence="17" type="primary">murB</name>
    <name evidence="19" type="ORF">BM477_06035</name>
</gene>
<dbReference type="NCBIfam" id="NF010478">
    <property type="entry name" value="PRK13903.1"/>
    <property type="match status" value="1"/>
</dbReference>
<name>A0A1Q5PMG0_9ACTO</name>
<evidence type="ECO:0000256" key="15">
    <source>
        <dbReference type="ARBA" id="ARBA00023316"/>
    </source>
</evidence>
<dbReference type="GO" id="GO:0008762">
    <property type="term" value="F:UDP-N-acetylmuramate dehydrogenase activity"/>
    <property type="evidence" value="ECO:0007669"/>
    <property type="project" value="UniProtKB-UniRule"/>
</dbReference>
<feature type="active site" evidence="17">
    <location>
        <position position="387"/>
    </location>
</feature>
<keyword evidence="7 17" id="KW-0132">Cell division</keyword>
<comment type="pathway">
    <text evidence="4 17">Cell wall biogenesis; peptidoglycan biosynthesis.</text>
</comment>
<dbReference type="GO" id="GO:0071949">
    <property type="term" value="F:FAD binding"/>
    <property type="evidence" value="ECO:0007669"/>
    <property type="project" value="InterPro"/>
</dbReference>
<dbReference type="Pfam" id="PF01565">
    <property type="entry name" value="FAD_binding_4"/>
    <property type="match status" value="1"/>
</dbReference>
<dbReference type="InterPro" id="IPR036318">
    <property type="entry name" value="FAD-bd_PCMH-like_sf"/>
</dbReference>
<dbReference type="InterPro" id="IPR036635">
    <property type="entry name" value="MurB_C_sf"/>
</dbReference>
<evidence type="ECO:0000256" key="12">
    <source>
        <dbReference type="ARBA" id="ARBA00022984"/>
    </source>
</evidence>
<evidence type="ECO:0000256" key="17">
    <source>
        <dbReference type="HAMAP-Rule" id="MF_00037"/>
    </source>
</evidence>
<evidence type="ECO:0000256" key="3">
    <source>
        <dbReference type="ARBA" id="ARBA00004496"/>
    </source>
</evidence>
<dbReference type="Gene3D" id="3.30.43.10">
    <property type="entry name" value="Uridine Diphospho-n-acetylenolpyruvylglucosamine Reductase, domain 2"/>
    <property type="match status" value="1"/>
</dbReference>
<evidence type="ECO:0000256" key="2">
    <source>
        <dbReference type="ARBA" id="ARBA00003921"/>
    </source>
</evidence>
<feature type="active site" description="Proton donor" evidence="17">
    <location>
        <position position="275"/>
    </location>
</feature>
<evidence type="ECO:0000256" key="11">
    <source>
        <dbReference type="ARBA" id="ARBA00022960"/>
    </source>
</evidence>
<dbReference type="InterPro" id="IPR016167">
    <property type="entry name" value="FAD-bd_PCMH_sub1"/>
</dbReference>
<dbReference type="Gene3D" id="3.30.465.10">
    <property type="match status" value="1"/>
</dbReference>
<reference evidence="20" key="1">
    <citation type="submission" date="2016-11" db="EMBL/GenBank/DDBJ databases">
        <title>Actinomyces gypaetusis sp. nov. isolated from Gypaetus barbatus in Qinghai Tibet Plateau China.</title>
        <authorList>
            <person name="Meng X."/>
        </authorList>
    </citation>
    <scope>NUCLEOTIDE SEQUENCE [LARGE SCALE GENOMIC DNA]</scope>
    <source>
        <strain evidence="20">DSM 15383</strain>
    </source>
</reference>
<keyword evidence="13 17" id="KW-0560">Oxidoreductase</keyword>
<comment type="similarity">
    <text evidence="5 17">Belongs to the MurB family.</text>
</comment>
<evidence type="ECO:0000256" key="10">
    <source>
        <dbReference type="ARBA" id="ARBA00022857"/>
    </source>
</evidence>
<keyword evidence="11 17" id="KW-0133">Cell shape</keyword>
<dbReference type="PROSITE" id="PS51387">
    <property type="entry name" value="FAD_PCMH"/>
    <property type="match status" value="1"/>
</dbReference>
<keyword evidence="8 17" id="KW-0285">Flavoprotein</keyword>
<accession>A0A1Q5PMG0</accession>
<dbReference type="EC" id="1.3.1.98" evidence="17"/>
<dbReference type="GO" id="GO:0009252">
    <property type="term" value="P:peptidoglycan biosynthetic process"/>
    <property type="evidence" value="ECO:0007669"/>
    <property type="project" value="UniProtKB-UniRule"/>
</dbReference>
<keyword evidence="9 17" id="KW-0274">FAD</keyword>
<evidence type="ECO:0000256" key="5">
    <source>
        <dbReference type="ARBA" id="ARBA00010485"/>
    </source>
</evidence>
<keyword evidence="6 17" id="KW-0963">Cytoplasm</keyword>
<proteinExistence type="inferred from homology"/>
<dbReference type="InterPro" id="IPR003170">
    <property type="entry name" value="MurB"/>
</dbReference>
<comment type="subcellular location">
    <subcellularLocation>
        <location evidence="3 17">Cytoplasm</location>
    </subcellularLocation>
</comment>
<dbReference type="Pfam" id="PF02873">
    <property type="entry name" value="MurB_C"/>
    <property type="match status" value="1"/>
</dbReference>
<comment type="cofactor">
    <cofactor evidence="1 17">
        <name>FAD</name>
        <dbReference type="ChEBI" id="CHEBI:57692"/>
    </cofactor>
</comment>
<dbReference type="RefSeq" id="WP_084543759.1">
    <property type="nucleotide sequence ID" value="NZ_MPDM01000005.1"/>
</dbReference>
<dbReference type="PANTHER" id="PTHR21071:SF4">
    <property type="entry name" value="UDP-N-ACETYLENOLPYRUVOYLGLUCOSAMINE REDUCTASE"/>
    <property type="match status" value="1"/>
</dbReference>
<dbReference type="OrthoDB" id="9804753at2"/>
<dbReference type="GO" id="GO:0008360">
    <property type="term" value="P:regulation of cell shape"/>
    <property type="evidence" value="ECO:0007669"/>
    <property type="project" value="UniProtKB-KW"/>
</dbReference>
<dbReference type="Gene3D" id="3.90.78.10">
    <property type="entry name" value="UDP-N-acetylenolpyruvoylglucosamine reductase, C-terminal domain"/>
    <property type="match status" value="1"/>
</dbReference>
<dbReference type="EMBL" id="MPDM01000005">
    <property type="protein sequence ID" value="OKL48748.1"/>
    <property type="molecule type" value="Genomic_DNA"/>
</dbReference>
<sequence length="398" mass="42609">MAENKFVPLHEVSSHRIRVDLAAPRFSELTTMGVGGPIENYVEAQTETELIDAIQEADAAGRPLFVLGGGSNTVASDEKFAGTVVRDIRQEVTLDDDSSCGGASVTATAGVSWDDFVAYVVNQEWMGVEALSGIPGTVGAAPVQNIGAYGQEVAETIASVRVWDRLESRARTLALVDLELEYRNSILKRSLTDPEVGGGRTWGPTGRWVVLSVSFQFRHASLSAPIRYGQLANALGLKIGERADSQAVRAAVLEIRRSKGMVLDDADRDTWSSGSFFTNPIVSDAVAEQLPEDAPRFPVENRALSVGIDMQAPTLPGIKKVSAAWLIQHAGFTTGYRLDEGSDAALSSRHSLAITNRGNANGDDIIALSDQIRTGVRAKYGIDLHPEPVIIKPSTPSA</sequence>
<dbReference type="Proteomes" id="UP000186465">
    <property type="component" value="Unassembled WGS sequence"/>
</dbReference>